<dbReference type="PANTHER" id="PTHR37946">
    <property type="entry name" value="SLL1969 PROTEIN"/>
    <property type="match status" value="1"/>
</dbReference>
<keyword evidence="5" id="KW-1185">Reference proteome</keyword>
<dbReference type="SUPFAM" id="SSF53474">
    <property type="entry name" value="alpha/beta-Hydrolases"/>
    <property type="match status" value="2"/>
</dbReference>
<sequence>MTTADDSNSRLPQPKPPAQTPVPVPLSLSGRETGARLPSLLNPVMRGGGLDDPFLPAGFLTPVRTWDVDPLARGAALADGAAEQRHDAGADEVVVLELTDGSIFISSAARLQATLQVSRPQLLAPDGTVLLEKLRVEGAQARGLLGEAAGGLLRRVSTLVVGRTDPVLEQAARLARPVELGISWAGTRALMMAIESRLSDPGPGLYRWNGADSAGPALRPAAFGDGGAQPDPARSPILVFIHGTASSTLGSFGDLRGANPALWSALEQRYPGGLYGFEHRTLSESPIENALQLAAALPAGAQVSLVSHSRGGLVADLLCLGDFDALIGDYAYAFEGTGDADPAEAARVLAELAGAHKEQRVQLRQLARLLREKRLQVQRYVRCASPAQGTRLASGNFDLFLSGILTLIGQVPYFFGNPLYSAFKRVVIEIARNRTNPHLVPGIEAMLPDAPMARLLRDAPPRLPLQMALIAGDIEGGNLLKRLGVLLTDFLLFENVDNDLVVDTASMLGGIAPHSAARVLFDRGADVSHFRYFDNDDTRSALRDWLVAADPAQLAAFQPLQAGFTSMDAAGIVASRGGPPLPDRPVVVVLPGVMGSTLRVNGDDRVWFDLPDLIAGGLEKIGWDRQQVEAETLWDRYYGSLCAYLAKSHRVQPFAYDWRQPPDVLGERLGEFLDALMKETQQPVRLLAHSMGGLVVRACAARRPGVMDMLMQRDGARLVMLGTPNQGAWSMVENLLGKGSTLRTLIRLDLQHDMQQVLDIVAAFRGPLALLPRPGFRDMFQGQPDGGGDYALQDSATWAAFRDKVRDFWFGDHHSALPAQQALDDASWLWRQDAASSPDGRPTLPATWAAKSIYVHGVAATTPCGVREEGGRLKMVGTSRGDGTVTWESGRIGGIGSFYYMPAAHGDLPATADYFPALAELLAGGATAALAQQPPALRDALQALPVTYDAGPPTADDADAIERGLMGGALRAQVAPRAKRRLEVAVRAMDLRFVFEPIMVGHYENDAIAGPESLIDRELLQGDLSERRSLGLYAGPRGTVTVALRVQRHGRQASELLSGAVVTGLGAYDGALSLAELTESVRSGVLRYLLQVIDVLGEAPRELSLATLLLGYNSSANLSVAASVEALVRGVIEANARFQQTTRLDIRVARLDIVELYLDTAITAVYALRDLAPTLAGYAADQGALLVCRDALEQGDGVRQRLFDSRAGSYWPRLMVTDAARSGDVGHERRTGPQIADRLRFLYIGQRARAEAVVQQRQPGLVETLVRQQIGSAVWQDSFGRMLFQLMVPHDFKEAARELERIVLVVDAYTANLPWELMLADDPSRSDRQALPLAVRTPVIRQFATNDFRRQVRQAIAHTALVIGNPSTRGFGAAFPDERGAPGPELAPLPGAQAEAEAVAAALFGLGYELRQVIGAGNGATSVLAELYAGPYRVLHVSGHGVYNLRHRDGRGRGGVVLSDGLLISAAEIGAMETVPELVFLNCCHLGQIEGTVSDGNRLAASVARELIDIGVRCVVVAGWAVNDRTAGLFATAFYEQLFQHKHAFGDAVFEARQQTWKAAPADITWGAFQAYGDPGWRADPRTAAAGPDRPGLYASPEELLDELASVRAELSRRTSLLSQRDAEAQAQRVEQLLKSRTPPGWAMLPALNSALGGTWRDLGRFDRARAAYLAAIQAEDAAGRVPIRDIEQLANVETRLAEEKAAQEPDARNGGAAGAETAEQLLDLALARLDGLEKLVSAGGRQPNAPVFNAERSMLLGSALKRRASLHARRLLAAAGQDGNGERERDIQRNAEVMAATLEQAVAAYRNAEGTPGDSRFTPAAALNRLALDALTPWTDGAARDAALALAQRCREDAVQRQAKSPTVWGAVLLPESLLVESLLDGSLGRAGDAGQRAYEHLAQAYSDTLAELSLKPADIDTMVSQMALLALFFDALAMLRDDDALRRTAQRLQDIAQLLQPGRERREPPAAPDRAVARKAARHAVAKKTRPRKA</sequence>
<dbReference type="GO" id="GO:0016746">
    <property type="term" value="F:acyltransferase activity"/>
    <property type="evidence" value="ECO:0007669"/>
    <property type="project" value="UniProtKB-KW"/>
</dbReference>
<protein>
    <submittedName>
        <fullName evidence="4">Lecithin:cholesterol acyltransferase</fullName>
    </submittedName>
</protein>
<reference evidence="4 5" key="1">
    <citation type="submission" date="2017-05" db="EMBL/GenBank/DDBJ databases">
        <authorList>
            <person name="Varghese N."/>
            <person name="Submissions S."/>
        </authorList>
    </citation>
    <scope>NUCLEOTIDE SEQUENCE [LARGE SCALE GENOMIC DNA]</scope>
    <source>
        <strain evidence="4 5">DSM 26001</strain>
    </source>
</reference>
<dbReference type="EMBL" id="FXUL01000011">
    <property type="protein sequence ID" value="SMP65865.1"/>
    <property type="molecule type" value="Genomic_DNA"/>
</dbReference>
<feature type="compositionally biased region" description="Pro residues" evidence="1">
    <location>
        <begin position="13"/>
        <end position="24"/>
    </location>
</feature>
<feature type="compositionally biased region" description="Basic residues" evidence="1">
    <location>
        <begin position="1975"/>
        <end position="1992"/>
    </location>
</feature>
<organism evidence="4 5">
    <name type="scientific">Noviherbaspirillum suwonense</name>
    <dbReference type="NCBI Taxonomy" id="1224511"/>
    <lineage>
        <taxon>Bacteria</taxon>
        <taxon>Pseudomonadati</taxon>
        <taxon>Pseudomonadota</taxon>
        <taxon>Betaproteobacteria</taxon>
        <taxon>Burkholderiales</taxon>
        <taxon>Oxalobacteraceae</taxon>
        <taxon>Noviherbaspirillum</taxon>
    </lineage>
</organism>
<dbReference type="Pfam" id="PF02450">
    <property type="entry name" value="LCAT"/>
    <property type="match status" value="1"/>
</dbReference>
<evidence type="ECO:0000313" key="5">
    <source>
        <dbReference type="Proteomes" id="UP001158049"/>
    </source>
</evidence>
<feature type="domain" description="CHAT" evidence="2">
    <location>
        <begin position="1280"/>
        <end position="1574"/>
    </location>
</feature>
<evidence type="ECO:0000259" key="3">
    <source>
        <dbReference type="Pfam" id="PF24096"/>
    </source>
</evidence>
<feature type="compositionally biased region" description="Polar residues" evidence="1">
    <location>
        <begin position="1"/>
        <end position="11"/>
    </location>
</feature>
<dbReference type="InterPro" id="IPR055803">
    <property type="entry name" value="DUF7379"/>
</dbReference>
<proteinExistence type="predicted"/>
<dbReference type="PANTHER" id="PTHR37946:SF1">
    <property type="entry name" value="SLL1969 PROTEIN"/>
    <property type="match status" value="1"/>
</dbReference>
<keyword evidence="4" id="KW-0808">Transferase</keyword>
<feature type="region of interest" description="Disordered" evidence="1">
    <location>
        <begin position="1957"/>
        <end position="1992"/>
    </location>
</feature>
<gene>
    <name evidence="4" type="ORF">SAMN06295970_11175</name>
</gene>
<accession>A0ABY1QF08</accession>
<dbReference type="InterPro" id="IPR024983">
    <property type="entry name" value="CHAT_dom"/>
</dbReference>
<dbReference type="InterPro" id="IPR029058">
    <property type="entry name" value="AB_hydrolase_fold"/>
</dbReference>
<dbReference type="Pfam" id="PF12770">
    <property type="entry name" value="CHAT"/>
    <property type="match status" value="1"/>
</dbReference>
<evidence type="ECO:0000313" key="4">
    <source>
        <dbReference type="EMBL" id="SMP65865.1"/>
    </source>
</evidence>
<dbReference type="Pfam" id="PF24096">
    <property type="entry name" value="DUF7379"/>
    <property type="match status" value="1"/>
</dbReference>
<dbReference type="Gene3D" id="3.40.50.1820">
    <property type="entry name" value="alpha/beta hydrolase"/>
    <property type="match status" value="2"/>
</dbReference>
<comment type="caution">
    <text evidence="4">The sequence shown here is derived from an EMBL/GenBank/DDBJ whole genome shotgun (WGS) entry which is preliminary data.</text>
</comment>
<evidence type="ECO:0000256" key="1">
    <source>
        <dbReference type="SAM" id="MobiDB-lite"/>
    </source>
</evidence>
<keyword evidence="4" id="KW-0012">Acyltransferase</keyword>
<feature type="domain" description="DUF7379" evidence="3">
    <location>
        <begin position="238"/>
        <end position="318"/>
    </location>
</feature>
<dbReference type="RefSeq" id="WP_283443106.1">
    <property type="nucleotide sequence ID" value="NZ_FXUL01000011.1"/>
</dbReference>
<evidence type="ECO:0000259" key="2">
    <source>
        <dbReference type="Pfam" id="PF12770"/>
    </source>
</evidence>
<name>A0ABY1QF08_9BURK</name>
<dbReference type="Proteomes" id="UP001158049">
    <property type="component" value="Unassembled WGS sequence"/>
</dbReference>
<dbReference type="InterPro" id="IPR003386">
    <property type="entry name" value="LACT/PDAT_acylTrfase"/>
</dbReference>
<feature type="region of interest" description="Disordered" evidence="1">
    <location>
        <begin position="1"/>
        <end position="33"/>
    </location>
</feature>